<feature type="transmembrane region" description="Helical" evidence="1">
    <location>
        <begin position="29"/>
        <end position="57"/>
    </location>
</feature>
<keyword evidence="2" id="KW-1185">Reference proteome</keyword>
<reference evidence="3" key="1">
    <citation type="submission" date="2024-02" db="UniProtKB">
        <authorList>
            <consortium name="WormBaseParasite"/>
        </authorList>
    </citation>
    <scope>IDENTIFICATION</scope>
</reference>
<feature type="transmembrane region" description="Helical" evidence="1">
    <location>
        <begin position="134"/>
        <end position="161"/>
    </location>
</feature>
<feature type="transmembrane region" description="Helical" evidence="1">
    <location>
        <begin position="182"/>
        <end position="207"/>
    </location>
</feature>
<dbReference type="WBParaSite" id="MBELARI_LOCUS16396">
    <property type="protein sequence ID" value="MBELARI_LOCUS16396"/>
    <property type="gene ID" value="MBELARI_LOCUS16396"/>
</dbReference>
<accession>A0AAF3EQW0</accession>
<evidence type="ECO:0000313" key="3">
    <source>
        <dbReference type="WBParaSite" id="MBELARI_LOCUS16396"/>
    </source>
</evidence>
<name>A0AAF3EQW0_9BILA</name>
<keyword evidence="1" id="KW-1133">Transmembrane helix</keyword>
<proteinExistence type="predicted"/>
<dbReference type="InterPro" id="IPR019422">
    <property type="entry name" value="7TM_GPCR_serpentine_rcpt_Srh"/>
</dbReference>
<keyword evidence="1" id="KW-0812">Transmembrane</keyword>
<dbReference type="AlphaFoldDB" id="A0AAF3EQW0"/>
<organism evidence="2 3">
    <name type="scientific">Mesorhabditis belari</name>
    <dbReference type="NCBI Taxonomy" id="2138241"/>
    <lineage>
        <taxon>Eukaryota</taxon>
        <taxon>Metazoa</taxon>
        <taxon>Ecdysozoa</taxon>
        <taxon>Nematoda</taxon>
        <taxon>Chromadorea</taxon>
        <taxon>Rhabditida</taxon>
        <taxon>Rhabditina</taxon>
        <taxon>Rhabditomorpha</taxon>
        <taxon>Rhabditoidea</taxon>
        <taxon>Rhabditidae</taxon>
        <taxon>Mesorhabditinae</taxon>
        <taxon>Mesorhabditis</taxon>
    </lineage>
</organism>
<evidence type="ECO:0000313" key="2">
    <source>
        <dbReference type="Proteomes" id="UP000887575"/>
    </source>
</evidence>
<feature type="transmembrane region" description="Helical" evidence="1">
    <location>
        <begin position="69"/>
        <end position="89"/>
    </location>
</feature>
<protein>
    <submittedName>
        <fullName evidence="3">Uncharacterized protein</fullName>
    </submittedName>
</protein>
<feature type="transmembrane region" description="Helical" evidence="1">
    <location>
        <begin position="219"/>
        <end position="243"/>
    </location>
</feature>
<sequence length="251" mass="28840">MLEPEVFFPALGAKINGLGWWFGYWGYDVGPFLCAYIVDCGCQILASLDLCITYRYCSLLHGMEYWKTWLFYLHFISAYIVSWSISLSLQQAHVPLEKFLEKAKQDGTYDHILPYIQNDPNAQIFGYSLEKVGWIFGLAGVVLFSIGFLVIKNSFLLWRLLSQFGKLNLSSTTARLHRRLTVLVAMQITYPFVAFSGPVIVFTVSVLMRWNWVYGSKVFHWIVESLICSLPLFNGVTTLYFVAPYKEALMK</sequence>
<dbReference type="Proteomes" id="UP000887575">
    <property type="component" value="Unassembled WGS sequence"/>
</dbReference>
<evidence type="ECO:0000256" key="1">
    <source>
        <dbReference type="SAM" id="Phobius"/>
    </source>
</evidence>
<keyword evidence="1" id="KW-0472">Membrane</keyword>
<dbReference type="Pfam" id="PF10318">
    <property type="entry name" value="7TM_GPCR_Srh"/>
    <property type="match status" value="1"/>
</dbReference>